<reference evidence="2" key="1">
    <citation type="submission" date="2018-11" db="EMBL/GenBank/DDBJ databases">
        <title>The first complete genome sequence of Mycoplasma iowae strain 695.</title>
        <authorList>
            <person name="Ghanem M."/>
            <person name="El-Gazzar M."/>
        </authorList>
    </citation>
    <scope>NUCLEOTIDE SEQUENCE [LARGE SCALE GENOMIC DNA]</scope>
    <source>
        <strain evidence="2">695</strain>
    </source>
</reference>
<dbReference type="GeneID" id="96866842"/>
<sequence length="62" mass="7037">MAKDGKFHIIGFLCALIFGLLLGGIVYILTKTFNLKSRIWFIPFFFMPPVIGAIIYALSNKR</sequence>
<evidence type="ECO:0000313" key="2">
    <source>
        <dbReference type="Proteomes" id="UP000464283"/>
    </source>
</evidence>
<evidence type="ECO:0000313" key="1">
    <source>
        <dbReference type="EMBL" id="QHG89563.1"/>
    </source>
</evidence>
<dbReference type="Proteomes" id="UP000464283">
    <property type="component" value="Chromosome"/>
</dbReference>
<gene>
    <name evidence="1" type="ORF">EER00_01445</name>
</gene>
<name>A0A6P1LKX7_MALIO</name>
<dbReference type="AlphaFoldDB" id="A0A6P1LKX7"/>
<proteinExistence type="predicted"/>
<dbReference type="RefSeq" id="WP_004025003.1">
    <property type="nucleotide sequence ID" value="NZ_AGFP01000029.1"/>
</dbReference>
<protein>
    <submittedName>
        <fullName evidence="1">Uncharacterized protein</fullName>
    </submittedName>
</protein>
<accession>A0A6P1LKX7</accession>
<dbReference type="EMBL" id="CP033512">
    <property type="protein sequence ID" value="QHG89563.1"/>
    <property type="molecule type" value="Genomic_DNA"/>
</dbReference>
<organism evidence="1 2">
    <name type="scientific">Malacoplasma iowae 695</name>
    <dbReference type="NCBI Taxonomy" id="1048830"/>
    <lineage>
        <taxon>Bacteria</taxon>
        <taxon>Bacillati</taxon>
        <taxon>Mycoplasmatota</taxon>
        <taxon>Mycoplasmoidales</taxon>
        <taxon>Mycoplasmoidaceae</taxon>
        <taxon>Malacoplasma</taxon>
    </lineage>
</organism>
<dbReference type="KEGG" id="miw:EER00_01445"/>